<gene>
    <name evidence="1" type="ORF">E2C01_050955</name>
</gene>
<dbReference type="EMBL" id="VSRR010014408">
    <property type="protein sequence ID" value="MPC56987.1"/>
    <property type="molecule type" value="Genomic_DNA"/>
</dbReference>
<name>A0A5B7GIA2_PORTR</name>
<protein>
    <submittedName>
        <fullName evidence="1">Uncharacterized protein</fullName>
    </submittedName>
</protein>
<organism evidence="1 2">
    <name type="scientific">Portunus trituberculatus</name>
    <name type="common">Swimming crab</name>
    <name type="synonym">Neptunus trituberculatus</name>
    <dbReference type="NCBI Taxonomy" id="210409"/>
    <lineage>
        <taxon>Eukaryota</taxon>
        <taxon>Metazoa</taxon>
        <taxon>Ecdysozoa</taxon>
        <taxon>Arthropoda</taxon>
        <taxon>Crustacea</taxon>
        <taxon>Multicrustacea</taxon>
        <taxon>Malacostraca</taxon>
        <taxon>Eumalacostraca</taxon>
        <taxon>Eucarida</taxon>
        <taxon>Decapoda</taxon>
        <taxon>Pleocyemata</taxon>
        <taxon>Brachyura</taxon>
        <taxon>Eubrachyura</taxon>
        <taxon>Portunoidea</taxon>
        <taxon>Portunidae</taxon>
        <taxon>Portuninae</taxon>
        <taxon>Portunus</taxon>
    </lineage>
</organism>
<accession>A0A5B7GIA2</accession>
<comment type="caution">
    <text evidence="1">The sequence shown here is derived from an EMBL/GenBank/DDBJ whole genome shotgun (WGS) entry which is preliminary data.</text>
</comment>
<reference evidence="1 2" key="1">
    <citation type="submission" date="2019-05" db="EMBL/GenBank/DDBJ databases">
        <title>Another draft genome of Portunus trituberculatus and its Hox gene families provides insights of decapod evolution.</title>
        <authorList>
            <person name="Jeong J.-H."/>
            <person name="Song I."/>
            <person name="Kim S."/>
            <person name="Choi T."/>
            <person name="Kim D."/>
            <person name="Ryu S."/>
            <person name="Kim W."/>
        </authorList>
    </citation>
    <scope>NUCLEOTIDE SEQUENCE [LARGE SCALE GENOMIC DNA]</scope>
    <source>
        <tissue evidence="1">Muscle</tissue>
    </source>
</reference>
<evidence type="ECO:0000313" key="1">
    <source>
        <dbReference type="EMBL" id="MPC56987.1"/>
    </source>
</evidence>
<keyword evidence="2" id="KW-1185">Reference proteome</keyword>
<proteinExistence type="predicted"/>
<sequence length="64" mass="7314">MRLGRITEWQDHNSRSRPIVQVGSTRLSMTMMNKPVKCQTVPLTSQSLKVERKSMALLRTAINT</sequence>
<dbReference type="AlphaFoldDB" id="A0A5B7GIA2"/>
<evidence type="ECO:0000313" key="2">
    <source>
        <dbReference type="Proteomes" id="UP000324222"/>
    </source>
</evidence>
<dbReference type="Proteomes" id="UP000324222">
    <property type="component" value="Unassembled WGS sequence"/>
</dbReference>